<protein>
    <submittedName>
        <fullName evidence="2">Ovule protein</fullName>
    </submittedName>
</protein>
<reference evidence="2" key="1">
    <citation type="submission" date="2022-11" db="UniProtKB">
        <authorList>
            <consortium name="WormBaseParasite"/>
        </authorList>
    </citation>
    <scope>IDENTIFICATION</scope>
</reference>
<sequence length="84" mass="9754">MFFRSNTQLIVERMMPNLLHVVPVCYNSVLNRVFQSQDTSFALSFISHIRILLTHSNHNSLMSRTTDNTWKNGTRSIITRKSSL</sequence>
<evidence type="ECO:0000313" key="1">
    <source>
        <dbReference type="Proteomes" id="UP000887563"/>
    </source>
</evidence>
<accession>A0A914LPN4</accession>
<evidence type="ECO:0000313" key="2">
    <source>
        <dbReference type="WBParaSite" id="Minc3s00730g16612"/>
    </source>
</evidence>
<dbReference type="WBParaSite" id="Minc3s00730g16612">
    <property type="protein sequence ID" value="Minc3s00730g16612"/>
    <property type="gene ID" value="Minc3s00730g16612"/>
</dbReference>
<keyword evidence="1" id="KW-1185">Reference proteome</keyword>
<dbReference type="Proteomes" id="UP000887563">
    <property type="component" value="Unplaced"/>
</dbReference>
<name>A0A914LPN4_MELIC</name>
<proteinExistence type="predicted"/>
<organism evidence="1 2">
    <name type="scientific">Meloidogyne incognita</name>
    <name type="common">Southern root-knot nematode worm</name>
    <name type="synonym">Oxyuris incognita</name>
    <dbReference type="NCBI Taxonomy" id="6306"/>
    <lineage>
        <taxon>Eukaryota</taxon>
        <taxon>Metazoa</taxon>
        <taxon>Ecdysozoa</taxon>
        <taxon>Nematoda</taxon>
        <taxon>Chromadorea</taxon>
        <taxon>Rhabditida</taxon>
        <taxon>Tylenchina</taxon>
        <taxon>Tylenchomorpha</taxon>
        <taxon>Tylenchoidea</taxon>
        <taxon>Meloidogynidae</taxon>
        <taxon>Meloidogyninae</taxon>
        <taxon>Meloidogyne</taxon>
        <taxon>Meloidogyne incognita group</taxon>
    </lineage>
</organism>
<dbReference type="AlphaFoldDB" id="A0A914LPN4"/>